<evidence type="ECO:0000259" key="1">
    <source>
        <dbReference type="Pfam" id="PF00561"/>
    </source>
</evidence>
<keyword evidence="2" id="KW-0378">Hydrolase</keyword>
<dbReference type="InterPro" id="IPR000073">
    <property type="entry name" value="AB_hydrolase_1"/>
</dbReference>
<accession>A0A2R4BP61</accession>
<dbReference type="GO" id="GO:0046464">
    <property type="term" value="P:acylglycerol catabolic process"/>
    <property type="evidence" value="ECO:0007669"/>
    <property type="project" value="TreeGrafter"/>
</dbReference>
<keyword evidence="3" id="KW-1185">Reference proteome</keyword>
<gene>
    <name evidence="2" type="ORF">Tharo_2227</name>
</gene>
<evidence type="ECO:0000313" key="3">
    <source>
        <dbReference type="Proteomes" id="UP000241885"/>
    </source>
</evidence>
<dbReference type="PANTHER" id="PTHR43798:SF5">
    <property type="entry name" value="MONOACYLGLYCEROL LIPASE ABHD6"/>
    <property type="match status" value="1"/>
</dbReference>
<dbReference type="Proteomes" id="UP000241885">
    <property type="component" value="Chromosome"/>
</dbReference>
<dbReference type="PRINTS" id="PR00111">
    <property type="entry name" value="ABHYDROLASE"/>
</dbReference>
<reference evidence="2 3" key="1">
    <citation type="submission" date="2018-03" db="EMBL/GenBank/DDBJ databases">
        <title>Complete genome sequence of Thauera aromatica, a model organism for studying aromatic compound degradation under denitrifying conditions.</title>
        <authorList>
            <person name="Lo H.-Y."/>
            <person name="Goris T."/>
            <person name="Boll M."/>
            <person name="Mueller J.A."/>
        </authorList>
    </citation>
    <scope>NUCLEOTIDE SEQUENCE [LARGE SCALE GENOMIC DNA]</scope>
    <source>
        <strain evidence="2 3">K172</strain>
    </source>
</reference>
<dbReference type="InterPro" id="IPR029058">
    <property type="entry name" value="AB_hydrolase_fold"/>
</dbReference>
<dbReference type="GO" id="GO:0016020">
    <property type="term" value="C:membrane"/>
    <property type="evidence" value="ECO:0007669"/>
    <property type="project" value="TreeGrafter"/>
</dbReference>
<sequence length="272" mass="27871">MPISATAPFPMTAIEVDGRRAALADDGPRTDPAPLLLIHGAGHDHGVWRAVAGGLVAAGRRVITPDLPGHGASAGPALTGIPSMAAWVLALADALGLERFALGGHSMGALVALATAAAAPERITALALLGCRAPMPVASFLLEAARTEPAQAHALINKFSFAPAERIGETRRQALEAANLERLQAQPATVLAIDLAACDRWPDGLAAATHVRCPTLLLCAGYDRMTPAETSRPLLQALQAGSDARLLELSDCGHGMLDEAPAAVIEALCAPG</sequence>
<dbReference type="AlphaFoldDB" id="A0A2R4BP61"/>
<dbReference type="PRINTS" id="PR00412">
    <property type="entry name" value="EPOXHYDRLASE"/>
</dbReference>
<dbReference type="InterPro" id="IPR000639">
    <property type="entry name" value="Epox_hydrolase-like"/>
</dbReference>
<dbReference type="InterPro" id="IPR050266">
    <property type="entry name" value="AB_hydrolase_sf"/>
</dbReference>
<organism evidence="2 3">
    <name type="scientific">Thauera aromatica K172</name>
    <dbReference type="NCBI Taxonomy" id="44139"/>
    <lineage>
        <taxon>Bacteria</taxon>
        <taxon>Pseudomonadati</taxon>
        <taxon>Pseudomonadota</taxon>
        <taxon>Betaproteobacteria</taxon>
        <taxon>Rhodocyclales</taxon>
        <taxon>Zoogloeaceae</taxon>
        <taxon>Thauera</taxon>
    </lineage>
</organism>
<dbReference type="PANTHER" id="PTHR43798">
    <property type="entry name" value="MONOACYLGLYCEROL LIPASE"/>
    <property type="match status" value="1"/>
</dbReference>
<dbReference type="EMBL" id="CP028339">
    <property type="protein sequence ID" value="AVR89125.1"/>
    <property type="molecule type" value="Genomic_DNA"/>
</dbReference>
<dbReference type="GO" id="GO:0047372">
    <property type="term" value="F:monoacylglycerol lipase activity"/>
    <property type="evidence" value="ECO:0007669"/>
    <property type="project" value="TreeGrafter"/>
</dbReference>
<dbReference type="Pfam" id="PF00561">
    <property type="entry name" value="Abhydrolase_1"/>
    <property type="match status" value="1"/>
</dbReference>
<feature type="domain" description="AB hydrolase-1" evidence="1">
    <location>
        <begin position="34"/>
        <end position="261"/>
    </location>
</feature>
<name>A0A2R4BP61_THAAR</name>
<dbReference type="SUPFAM" id="SSF53474">
    <property type="entry name" value="alpha/beta-Hydrolases"/>
    <property type="match status" value="1"/>
</dbReference>
<evidence type="ECO:0000313" key="2">
    <source>
        <dbReference type="EMBL" id="AVR89125.1"/>
    </source>
</evidence>
<proteinExistence type="predicted"/>
<dbReference type="Gene3D" id="3.40.50.1820">
    <property type="entry name" value="alpha/beta hydrolase"/>
    <property type="match status" value="1"/>
</dbReference>
<dbReference type="KEGG" id="tak:Tharo_2227"/>
<protein>
    <submittedName>
        <fullName evidence="2">Putative hydrolase</fullName>
    </submittedName>
</protein>